<dbReference type="InterPro" id="IPR026591">
    <property type="entry name" value="Sirtuin_cat_small_dom_sf"/>
</dbReference>
<dbReference type="InterPro" id="IPR026590">
    <property type="entry name" value="Ssirtuin_cat_dom"/>
</dbReference>
<dbReference type="GO" id="GO:0070403">
    <property type="term" value="F:NAD+ binding"/>
    <property type="evidence" value="ECO:0007669"/>
    <property type="project" value="UniProtKB-UniRule"/>
</dbReference>
<dbReference type="GO" id="GO:0036055">
    <property type="term" value="F:protein-succinyllysine desuccinylase activity"/>
    <property type="evidence" value="ECO:0007669"/>
    <property type="project" value="UniProtKB-UniRule"/>
</dbReference>
<comment type="catalytic activity">
    <reaction evidence="3">
        <text>N(6)-acetyl-L-lysyl-[protein] + NAD(+) + H2O = 2''-O-acetyl-ADP-D-ribose + nicotinamide + L-lysyl-[protein]</text>
        <dbReference type="Rhea" id="RHEA:43636"/>
        <dbReference type="Rhea" id="RHEA-COMP:9752"/>
        <dbReference type="Rhea" id="RHEA-COMP:10731"/>
        <dbReference type="ChEBI" id="CHEBI:15377"/>
        <dbReference type="ChEBI" id="CHEBI:17154"/>
        <dbReference type="ChEBI" id="CHEBI:29969"/>
        <dbReference type="ChEBI" id="CHEBI:57540"/>
        <dbReference type="ChEBI" id="CHEBI:61930"/>
        <dbReference type="ChEBI" id="CHEBI:83767"/>
        <dbReference type="EC" id="2.3.1.286"/>
    </reaction>
</comment>
<comment type="function">
    <text evidence="3">NAD-dependent lysine deacetylase and desuccinylase that specifically removes acetyl and succinyl groups on target proteins. Modulates the activities of several proteins which are inactive in their acylated form.</text>
</comment>
<sequence length="230" mass="25418">MKKQTIVILSGAGVSAESGLSTYRDSNGLWKQHAWQDLASPEGWRKNPQAVLEFYNERRALAWQAQPNAAHRAIAALEQAYDVVVVTQNVDALHERGGSTQVIHLHGELAYARGTSPARRRRLLEDRPIALGDLCEDGTQLRPDIVWFGEDVPLIADAAEEVRRADRILVVGTSLSVYPAASLVGYAPRHAVKALVSLEVEGLPHGYRFLRGKATEMVPALVEQWLQEAR</sequence>
<evidence type="ECO:0000256" key="4">
    <source>
        <dbReference type="PROSITE-ProRule" id="PRU00236"/>
    </source>
</evidence>
<protein>
    <recommendedName>
        <fullName evidence="3">NAD-dependent protein deacylase</fullName>
        <ecNumber evidence="3">2.3.1.286</ecNumber>
    </recommendedName>
    <alternativeName>
        <fullName evidence="3">Regulatory protein SIR2 homolog</fullName>
    </alternativeName>
</protein>
<comment type="catalytic activity">
    <reaction evidence="3">
        <text>N(6)-succinyl-L-lysyl-[protein] + NAD(+) + H2O = 2''-O-succinyl-ADP-D-ribose + nicotinamide + L-lysyl-[protein]</text>
        <dbReference type="Rhea" id="RHEA:47668"/>
        <dbReference type="Rhea" id="RHEA-COMP:9752"/>
        <dbReference type="Rhea" id="RHEA-COMP:11877"/>
        <dbReference type="ChEBI" id="CHEBI:15377"/>
        <dbReference type="ChEBI" id="CHEBI:17154"/>
        <dbReference type="ChEBI" id="CHEBI:29969"/>
        <dbReference type="ChEBI" id="CHEBI:57540"/>
        <dbReference type="ChEBI" id="CHEBI:87830"/>
        <dbReference type="ChEBI" id="CHEBI:87832"/>
    </reaction>
</comment>
<keyword evidence="7" id="KW-1185">Reference proteome</keyword>
<keyword evidence="3" id="KW-0963">Cytoplasm</keyword>
<accession>A0A3N7HVP5</accession>
<dbReference type="GO" id="GO:0005737">
    <property type="term" value="C:cytoplasm"/>
    <property type="evidence" value="ECO:0007669"/>
    <property type="project" value="UniProtKB-SubCell"/>
</dbReference>
<dbReference type="HAMAP" id="MF_01121">
    <property type="entry name" value="Sirtuin_ClassIII"/>
    <property type="match status" value="1"/>
</dbReference>
<reference evidence="6 7" key="2">
    <citation type="submission" date="2018-12" db="EMBL/GenBank/DDBJ databases">
        <title>Rhizobacter gummiphilus sp. nov., a rubber-degrading bacterium isolated from the soil of a botanical garden in Japan.</title>
        <authorList>
            <person name="Shunsuke S.S."/>
        </authorList>
    </citation>
    <scope>NUCLEOTIDE SEQUENCE [LARGE SCALE GENOMIC DNA]</scope>
    <source>
        <strain evidence="6 7">S-16</strain>
    </source>
</reference>
<evidence type="ECO:0000259" key="5">
    <source>
        <dbReference type="PROSITE" id="PS50305"/>
    </source>
</evidence>
<evidence type="ECO:0000256" key="1">
    <source>
        <dbReference type="ARBA" id="ARBA00022679"/>
    </source>
</evidence>
<dbReference type="Pfam" id="PF02146">
    <property type="entry name" value="SIR2"/>
    <property type="match status" value="1"/>
</dbReference>
<dbReference type="Proteomes" id="UP000267464">
    <property type="component" value="Unassembled WGS sequence"/>
</dbReference>
<dbReference type="PANTHER" id="PTHR11085">
    <property type="entry name" value="NAD-DEPENDENT PROTEIN DEACYLASE SIRTUIN-5, MITOCHONDRIAL-RELATED"/>
    <property type="match status" value="1"/>
</dbReference>
<keyword evidence="2 3" id="KW-0520">NAD</keyword>
<reference evidence="6 7" key="1">
    <citation type="submission" date="2018-08" db="EMBL/GenBank/DDBJ databases">
        <authorList>
            <person name="Khan S.A."/>
            <person name="Jeon C.O."/>
            <person name="Chun B.H."/>
            <person name="Jeong S.E."/>
        </authorList>
    </citation>
    <scope>NUCLEOTIDE SEQUENCE [LARGE SCALE GENOMIC DNA]</scope>
    <source>
        <strain evidence="6 7">S-16</strain>
    </source>
</reference>
<dbReference type="InterPro" id="IPR003000">
    <property type="entry name" value="Sirtuin"/>
</dbReference>
<proteinExistence type="inferred from homology"/>
<dbReference type="GO" id="GO:0036054">
    <property type="term" value="F:protein-malonyllysine demalonylase activity"/>
    <property type="evidence" value="ECO:0007669"/>
    <property type="project" value="InterPro"/>
</dbReference>
<dbReference type="Gene3D" id="3.30.1600.10">
    <property type="entry name" value="SIR2/SIRT2 'Small Domain"/>
    <property type="match status" value="1"/>
</dbReference>
<evidence type="ECO:0000313" key="6">
    <source>
        <dbReference type="EMBL" id="RQP25051.1"/>
    </source>
</evidence>
<dbReference type="GO" id="GO:0017136">
    <property type="term" value="F:histone deacetylase activity, NAD-dependent"/>
    <property type="evidence" value="ECO:0007669"/>
    <property type="project" value="TreeGrafter"/>
</dbReference>
<dbReference type="PROSITE" id="PS50305">
    <property type="entry name" value="SIRTUIN"/>
    <property type="match status" value="1"/>
</dbReference>
<feature type="binding site" evidence="3">
    <location>
        <position position="58"/>
    </location>
    <ligand>
        <name>substrate</name>
    </ligand>
</feature>
<comment type="domain">
    <text evidence="3">2 residues (Tyr-55 and Arg-58) present in a large hydrophobic pocket are probably involved in substrate specificity. They are important for desuccinylation activity, but dispensable for deacetylation activity.</text>
</comment>
<dbReference type="InterPro" id="IPR029035">
    <property type="entry name" value="DHS-like_NAD/FAD-binding_dom"/>
</dbReference>
<comment type="similarity">
    <text evidence="3">Belongs to the sirtuin family. Class III subfamily.</text>
</comment>
<evidence type="ECO:0000256" key="2">
    <source>
        <dbReference type="ARBA" id="ARBA00023027"/>
    </source>
</evidence>
<comment type="subcellular location">
    <subcellularLocation>
        <location evidence="3">Cytoplasm</location>
    </subcellularLocation>
</comment>
<feature type="binding site" evidence="3">
    <location>
        <position position="55"/>
    </location>
    <ligand>
        <name>substrate</name>
    </ligand>
</feature>
<feature type="binding site" evidence="3">
    <location>
        <begin position="88"/>
        <end position="91"/>
    </location>
    <ligand>
        <name>NAD(+)</name>
        <dbReference type="ChEBI" id="CHEBI:57540"/>
    </ligand>
</feature>
<dbReference type="PANTHER" id="PTHR11085:SF4">
    <property type="entry name" value="NAD-DEPENDENT PROTEIN DEACYLASE"/>
    <property type="match status" value="1"/>
</dbReference>
<feature type="active site" description="Proton acceptor" evidence="3">
    <location>
        <position position="106"/>
    </location>
</feature>
<comment type="caution">
    <text evidence="6">The sequence shown here is derived from an EMBL/GenBank/DDBJ whole genome shotgun (WGS) entry which is preliminary data.</text>
</comment>
<dbReference type="EMBL" id="QUSW01000002">
    <property type="protein sequence ID" value="RQP25051.1"/>
    <property type="molecule type" value="Genomic_DNA"/>
</dbReference>
<dbReference type="SUPFAM" id="SSF52467">
    <property type="entry name" value="DHS-like NAD/FAD-binding domain"/>
    <property type="match status" value="1"/>
</dbReference>
<feature type="domain" description="Deacetylase sirtuin-type" evidence="5">
    <location>
        <begin position="1"/>
        <end position="228"/>
    </location>
</feature>
<dbReference type="RefSeq" id="WP_124539958.1">
    <property type="nucleotide sequence ID" value="NZ_QUSW01000002.1"/>
</dbReference>
<dbReference type="AlphaFoldDB" id="A0A3N7HVP5"/>
<comment type="caution">
    <text evidence="3 4">Lacks conserved residue(s) required for the propagation of feature annotation.</text>
</comment>
<dbReference type="OrthoDB" id="9800582at2"/>
<evidence type="ECO:0000313" key="7">
    <source>
        <dbReference type="Proteomes" id="UP000267464"/>
    </source>
</evidence>
<feature type="binding site" evidence="3">
    <location>
        <position position="214"/>
    </location>
    <ligand>
        <name>NAD(+)</name>
        <dbReference type="ChEBI" id="CHEBI:57540"/>
    </ligand>
</feature>
<organism evidence="6 7">
    <name type="scientific">Piscinibacter terrae</name>
    <dbReference type="NCBI Taxonomy" id="2496871"/>
    <lineage>
        <taxon>Bacteria</taxon>
        <taxon>Pseudomonadati</taxon>
        <taxon>Pseudomonadota</taxon>
        <taxon>Betaproteobacteria</taxon>
        <taxon>Burkholderiales</taxon>
        <taxon>Sphaerotilaceae</taxon>
        <taxon>Piscinibacter</taxon>
    </lineage>
</organism>
<evidence type="ECO:0000256" key="3">
    <source>
        <dbReference type="HAMAP-Rule" id="MF_01121"/>
    </source>
</evidence>
<dbReference type="EC" id="2.3.1.286" evidence="3"/>
<dbReference type="InterPro" id="IPR050134">
    <property type="entry name" value="NAD-dep_sirtuin_deacylases"/>
</dbReference>
<dbReference type="InterPro" id="IPR027546">
    <property type="entry name" value="Sirtuin_class_III"/>
</dbReference>
<keyword evidence="1" id="KW-0808">Transferase</keyword>
<feature type="binding site" evidence="3">
    <location>
        <begin position="172"/>
        <end position="174"/>
    </location>
    <ligand>
        <name>NAD(+)</name>
        <dbReference type="ChEBI" id="CHEBI:57540"/>
    </ligand>
</feature>
<dbReference type="Gene3D" id="3.40.50.1220">
    <property type="entry name" value="TPP-binding domain"/>
    <property type="match status" value="1"/>
</dbReference>
<name>A0A3N7HVP5_9BURK</name>
<feature type="binding site" evidence="3">
    <location>
        <begin position="11"/>
        <end position="30"/>
    </location>
    <ligand>
        <name>NAD(+)</name>
        <dbReference type="ChEBI" id="CHEBI:57540"/>
    </ligand>
</feature>
<gene>
    <name evidence="3" type="primary">cobB</name>
    <name evidence="6" type="ORF">DZC73_09355</name>
</gene>